<dbReference type="GO" id="GO:0006352">
    <property type="term" value="P:DNA-templated transcription initiation"/>
    <property type="evidence" value="ECO:0007669"/>
    <property type="project" value="InterPro"/>
</dbReference>
<evidence type="ECO:0000256" key="9">
    <source>
        <dbReference type="ARBA" id="ARBA00023163"/>
    </source>
</evidence>
<dbReference type="GO" id="GO:0000428">
    <property type="term" value="C:DNA-directed RNA polymerase complex"/>
    <property type="evidence" value="ECO:0007669"/>
    <property type="project" value="UniProtKB-KW"/>
</dbReference>
<gene>
    <name evidence="13" type="ORF">G0027_11660</name>
</gene>
<dbReference type="RefSeq" id="WP_180192216.1">
    <property type="nucleotide sequence ID" value="NZ_CP048654.1"/>
</dbReference>
<evidence type="ECO:0000256" key="4">
    <source>
        <dbReference type="ARBA" id="ARBA00022679"/>
    </source>
</evidence>
<keyword evidence="3 10" id="KW-0240">DNA-directed RNA polymerase</keyword>
<organism evidence="13 14">
    <name type="scientific">Acinetobacter indicus</name>
    <dbReference type="NCBI Taxonomy" id="756892"/>
    <lineage>
        <taxon>Bacteria</taxon>
        <taxon>Pseudomonadati</taxon>
        <taxon>Pseudomonadota</taxon>
        <taxon>Gammaproteobacteria</taxon>
        <taxon>Moraxellales</taxon>
        <taxon>Moraxellaceae</taxon>
        <taxon>Acinetobacter</taxon>
    </lineage>
</organism>
<dbReference type="Pfam" id="PF04963">
    <property type="entry name" value="Sigma54_CBD"/>
    <property type="match status" value="1"/>
</dbReference>
<dbReference type="InterPro" id="IPR007634">
    <property type="entry name" value="RNA_pol_sigma_54_DNA-bd"/>
</dbReference>
<dbReference type="NCBIfam" id="TIGR02395">
    <property type="entry name" value="rpoN_sigma"/>
    <property type="match status" value="1"/>
</dbReference>
<evidence type="ECO:0000256" key="3">
    <source>
        <dbReference type="ARBA" id="ARBA00022478"/>
    </source>
</evidence>
<evidence type="ECO:0000256" key="2">
    <source>
        <dbReference type="ARBA" id="ARBA00019942"/>
    </source>
</evidence>
<evidence type="ECO:0000313" key="13">
    <source>
        <dbReference type="EMBL" id="QOW43435.1"/>
    </source>
</evidence>
<comment type="function">
    <text evidence="10">Sigma factors are initiation factors that promote the attachment of RNA polymerase to specific initiation sites and are then released.</text>
</comment>
<dbReference type="GO" id="GO:0001216">
    <property type="term" value="F:DNA-binding transcription activator activity"/>
    <property type="evidence" value="ECO:0007669"/>
    <property type="project" value="InterPro"/>
</dbReference>
<comment type="similarity">
    <text evidence="1 10">Belongs to the sigma-54 factor family.</text>
</comment>
<feature type="domain" description="RNA polymerase sigma factor 54 core-binding" evidence="12">
    <location>
        <begin position="118"/>
        <end position="309"/>
    </location>
</feature>
<evidence type="ECO:0000256" key="8">
    <source>
        <dbReference type="ARBA" id="ARBA00023125"/>
    </source>
</evidence>
<dbReference type="GO" id="GO:0016779">
    <property type="term" value="F:nucleotidyltransferase activity"/>
    <property type="evidence" value="ECO:0007669"/>
    <property type="project" value="UniProtKB-KW"/>
</dbReference>
<dbReference type="PROSITE" id="PS50044">
    <property type="entry name" value="SIGMA54_3"/>
    <property type="match status" value="1"/>
</dbReference>
<dbReference type="InterPro" id="IPR038709">
    <property type="entry name" value="RpoN_core-bd_sf"/>
</dbReference>
<keyword evidence="6 10" id="KW-0805">Transcription regulation</keyword>
<evidence type="ECO:0000256" key="10">
    <source>
        <dbReference type="PIRNR" id="PIRNR000774"/>
    </source>
</evidence>
<dbReference type="PROSITE" id="PS00718">
    <property type="entry name" value="SIGMA54_2"/>
    <property type="match status" value="1"/>
</dbReference>
<sequence length="483" mass="54884">MKLSVGLKVANSLSLTPQLQQAIRLLQLSSLELEQEIQLQLDSNPLLEKVEEQADVESLSVADTDRDQKDLTNELNADHLPDDLPVDTDWADVYTHQPTSLGTPEYEEREDNRQGVLGLKEHMLEQINLLHFSKIDQLIAYCIIDSLDDKGFLESDISEITASVQHLLDSMEYEDNIEDDEVLVVLKHIQRLEPVGVGSRHLAECLLIQLESLPANTPCRQDAMQLMTHYELLISNEIPKLLKQTGLNTDQLKCAVELLKTLKPHPGMEFEDKESDYQIPDVVVMKKNDSWQVQLNPDVMPKLRVNSFYANMIRRADQSDDNQYLRNQMLEAKNFIKSIDERHKTLLKVATCIVEHQRTFLEIGAEGMKPLVLRDIAEEVELHESTVSRVTTNKYMLTPRGLFELKYFFSSHVGTTSGGEASSTAIRAKIKKLIAEENLRKPLSDNAIANILKEEGIDVARRTVAKYRESLHIPSSSERKVLI</sequence>
<evidence type="ECO:0000259" key="11">
    <source>
        <dbReference type="Pfam" id="PF04552"/>
    </source>
</evidence>
<feature type="domain" description="RNA polymerase sigma factor 54 DNA-binding" evidence="11">
    <location>
        <begin position="323"/>
        <end position="480"/>
    </location>
</feature>
<reference evidence="13 14" key="1">
    <citation type="submission" date="2020-02" db="EMBL/GenBank/DDBJ databases">
        <title>Tigecycline-resistant Acinetobacter species from pigs and migratory birds.</title>
        <authorList>
            <person name="Chen C."/>
            <person name="Sun J."/>
            <person name="Liao X.-P."/>
            <person name="Liu Y.-H."/>
        </authorList>
    </citation>
    <scope>NUCLEOTIDE SEQUENCE [LARGE SCALE GENOMIC DNA]</scope>
    <source>
        <strain evidence="13 14">C15_T</strain>
    </source>
</reference>
<keyword evidence="8 10" id="KW-0238">DNA-binding</keyword>
<dbReference type="Proteomes" id="UP000593812">
    <property type="component" value="Chromosome"/>
</dbReference>
<dbReference type="Pfam" id="PF00309">
    <property type="entry name" value="Sigma54_AID"/>
    <property type="match status" value="1"/>
</dbReference>
<dbReference type="EMBL" id="CP048654">
    <property type="protein sequence ID" value="QOW43435.1"/>
    <property type="molecule type" value="Genomic_DNA"/>
</dbReference>
<dbReference type="NCBIfam" id="NF009118">
    <property type="entry name" value="PRK12469.1"/>
    <property type="match status" value="1"/>
</dbReference>
<dbReference type="GO" id="GO:0003677">
    <property type="term" value="F:DNA binding"/>
    <property type="evidence" value="ECO:0007669"/>
    <property type="project" value="UniProtKB-KW"/>
</dbReference>
<evidence type="ECO:0000256" key="7">
    <source>
        <dbReference type="ARBA" id="ARBA00023082"/>
    </source>
</evidence>
<dbReference type="InterPro" id="IPR007046">
    <property type="entry name" value="RNA_pol_sigma_54_core-bd"/>
</dbReference>
<dbReference type="Gene3D" id="1.10.10.60">
    <property type="entry name" value="Homeodomain-like"/>
    <property type="match status" value="1"/>
</dbReference>
<accession>A0A7S6VR69</accession>
<evidence type="ECO:0000313" key="14">
    <source>
        <dbReference type="Proteomes" id="UP000593812"/>
    </source>
</evidence>
<dbReference type="PIRSF" id="PIRSF000774">
    <property type="entry name" value="RpoN"/>
    <property type="match status" value="1"/>
</dbReference>
<keyword evidence="4 10" id="KW-0808">Transferase</keyword>
<evidence type="ECO:0000259" key="12">
    <source>
        <dbReference type="Pfam" id="PF04963"/>
    </source>
</evidence>
<dbReference type="PANTHER" id="PTHR32248:SF4">
    <property type="entry name" value="RNA POLYMERASE SIGMA-54 FACTOR"/>
    <property type="match status" value="1"/>
</dbReference>
<keyword evidence="7 10" id="KW-0731">Sigma factor</keyword>
<dbReference type="PANTHER" id="PTHR32248">
    <property type="entry name" value="RNA POLYMERASE SIGMA-54 FACTOR"/>
    <property type="match status" value="1"/>
</dbReference>
<evidence type="ECO:0000256" key="6">
    <source>
        <dbReference type="ARBA" id="ARBA00023015"/>
    </source>
</evidence>
<evidence type="ECO:0000256" key="1">
    <source>
        <dbReference type="ARBA" id="ARBA00008798"/>
    </source>
</evidence>
<dbReference type="NCBIfam" id="NF004595">
    <property type="entry name" value="PRK05932.1-2"/>
    <property type="match status" value="1"/>
</dbReference>
<dbReference type="AlphaFoldDB" id="A0A7S6VR69"/>
<dbReference type="InterPro" id="IPR000394">
    <property type="entry name" value="RNA_pol_sigma_54"/>
</dbReference>
<keyword evidence="5 10" id="KW-0548">Nucleotidyltransferase</keyword>
<dbReference type="Gene3D" id="1.10.10.1330">
    <property type="entry name" value="RNA polymerase sigma-54 factor, core-binding domain"/>
    <property type="match status" value="1"/>
</dbReference>
<dbReference type="Pfam" id="PF04552">
    <property type="entry name" value="Sigma54_DBD"/>
    <property type="match status" value="1"/>
</dbReference>
<name>A0A7S6VR69_9GAMM</name>
<proteinExistence type="inferred from homology"/>
<protein>
    <recommendedName>
        <fullName evidence="2 10">RNA polymerase sigma-54 factor</fullName>
    </recommendedName>
</protein>
<dbReference type="GO" id="GO:0016987">
    <property type="term" value="F:sigma factor activity"/>
    <property type="evidence" value="ECO:0007669"/>
    <property type="project" value="UniProtKB-KW"/>
</dbReference>
<keyword evidence="9 10" id="KW-0804">Transcription</keyword>
<evidence type="ECO:0000256" key="5">
    <source>
        <dbReference type="ARBA" id="ARBA00022695"/>
    </source>
</evidence>
<dbReference type="PRINTS" id="PR00045">
    <property type="entry name" value="SIGMA54FCT"/>
</dbReference>
<dbReference type="PROSITE" id="PS00717">
    <property type="entry name" value="SIGMA54_1"/>
    <property type="match status" value="1"/>
</dbReference>